<protein>
    <recommendedName>
        <fullName evidence="4">Lipoprotein</fullName>
    </recommendedName>
</protein>
<comment type="caution">
    <text evidence="2">The sequence shown here is derived from an EMBL/GenBank/DDBJ whole genome shotgun (WGS) entry which is preliminary data.</text>
</comment>
<dbReference type="Proteomes" id="UP001428817">
    <property type="component" value="Unassembled WGS sequence"/>
</dbReference>
<keyword evidence="3" id="KW-1185">Reference proteome</keyword>
<feature type="region of interest" description="Disordered" evidence="1">
    <location>
        <begin position="32"/>
        <end position="86"/>
    </location>
</feature>
<evidence type="ECO:0000313" key="3">
    <source>
        <dbReference type="Proteomes" id="UP001428817"/>
    </source>
</evidence>
<feature type="compositionally biased region" description="Low complexity" evidence="1">
    <location>
        <begin position="35"/>
        <end position="57"/>
    </location>
</feature>
<reference evidence="3" key="1">
    <citation type="journal article" date="2019" name="Int. J. Syst. Evol. Microbiol.">
        <title>The Global Catalogue of Microorganisms (GCM) 10K type strain sequencing project: providing services to taxonomists for standard genome sequencing and annotation.</title>
        <authorList>
            <consortium name="The Broad Institute Genomics Platform"/>
            <consortium name="The Broad Institute Genome Sequencing Center for Infectious Disease"/>
            <person name="Wu L."/>
            <person name="Ma J."/>
        </authorList>
    </citation>
    <scope>NUCLEOTIDE SEQUENCE [LARGE SCALE GENOMIC DNA]</scope>
    <source>
        <strain evidence="3">JCM 18303</strain>
    </source>
</reference>
<evidence type="ECO:0000256" key="1">
    <source>
        <dbReference type="SAM" id="MobiDB-lite"/>
    </source>
</evidence>
<gene>
    <name evidence="2" type="ORF">GCM10023321_31090</name>
</gene>
<accession>A0ABP9Q4F6</accession>
<organism evidence="2 3">
    <name type="scientific">Pseudonocardia eucalypti</name>
    <dbReference type="NCBI Taxonomy" id="648755"/>
    <lineage>
        <taxon>Bacteria</taxon>
        <taxon>Bacillati</taxon>
        <taxon>Actinomycetota</taxon>
        <taxon>Actinomycetes</taxon>
        <taxon>Pseudonocardiales</taxon>
        <taxon>Pseudonocardiaceae</taxon>
        <taxon>Pseudonocardia</taxon>
    </lineage>
</organism>
<sequence length="114" mass="11660">MAAVRILRAGSMCLLTGVIGVVGVFGLAACGRGSGSTPGSSQSTGSATPSAAPSTAPFIPPVTPSVTRPPSPGMRSLTESEKTYKTNCEQGRIKSGCEFFTDDALRLQGIDPRE</sequence>
<evidence type="ECO:0000313" key="2">
    <source>
        <dbReference type="EMBL" id="GAA5156098.1"/>
    </source>
</evidence>
<proteinExistence type="predicted"/>
<name>A0ABP9Q4F6_9PSEU</name>
<dbReference type="EMBL" id="BAABJP010000010">
    <property type="protein sequence ID" value="GAA5156098.1"/>
    <property type="molecule type" value="Genomic_DNA"/>
</dbReference>
<dbReference type="PROSITE" id="PS51257">
    <property type="entry name" value="PROKAR_LIPOPROTEIN"/>
    <property type="match status" value="1"/>
</dbReference>
<feature type="compositionally biased region" description="Pro residues" evidence="1">
    <location>
        <begin position="58"/>
        <end position="72"/>
    </location>
</feature>
<evidence type="ECO:0008006" key="4">
    <source>
        <dbReference type="Google" id="ProtNLM"/>
    </source>
</evidence>